<dbReference type="CDD" id="cd00118">
    <property type="entry name" value="LysM"/>
    <property type="match status" value="1"/>
</dbReference>
<feature type="region of interest" description="Disordered" evidence="1">
    <location>
        <begin position="268"/>
        <end position="296"/>
    </location>
</feature>
<evidence type="ECO:0000256" key="1">
    <source>
        <dbReference type="SAM" id="MobiDB-lite"/>
    </source>
</evidence>
<comment type="caution">
    <text evidence="3">The sequence shown here is derived from an EMBL/GenBank/DDBJ whole genome shotgun (WGS) entry which is preliminary data.</text>
</comment>
<dbReference type="Pfam" id="PF01476">
    <property type="entry name" value="LysM"/>
    <property type="match status" value="1"/>
</dbReference>
<feature type="compositionally biased region" description="Acidic residues" evidence="1">
    <location>
        <begin position="83"/>
        <end position="94"/>
    </location>
</feature>
<dbReference type="AlphaFoldDB" id="A0A8H6ZPL7"/>
<dbReference type="InterPro" id="IPR018392">
    <property type="entry name" value="LysM"/>
</dbReference>
<dbReference type="OrthoDB" id="2107166at2759"/>
<keyword evidence="4" id="KW-1185">Reference proteome</keyword>
<dbReference type="GeneID" id="59379552"/>
<dbReference type="RefSeq" id="XP_036628621.1">
    <property type="nucleotide sequence ID" value="XM_036779232.1"/>
</dbReference>
<evidence type="ECO:0000313" key="3">
    <source>
        <dbReference type="EMBL" id="KAF7424427.1"/>
    </source>
</evidence>
<evidence type="ECO:0000313" key="4">
    <source>
        <dbReference type="Proteomes" id="UP000623687"/>
    </source>
</evidence>
<feature type="region of interest" description="Disordered" evidence="1">
    <location>
        <begin position="63"/>
        <end position="117"/>
    </location>
</feature>
<protein>
    <recommendedName>
        <fullName evidence="2">LysM domain-containing protein</fullName>
    </recommendedName>
</protein>
<dbReference type="InterPro" id="IPR036779">
    <property type="entry name" value="LysM_dom_sf"/>
</dbReference>
<reference evidence="3" key="1">
    <citation type="submission" date="2019-07" db="EMBL/GenBank/DDBJ databases">
        <authorList>
            <person name="Palmer J.M."/>
        </authorList>
    </citation>
    <scope>NUCLEOTIDE SEQUENCE</scope>
    <source>
        <strain evidence="3">PC9</strain>
    </source>
</reference>
<accession>A0A8H6ZPL7</accession>
<dbReference type="Proteomes" id="UP000623687">
    <property type="component" value="Unassembled WGS sequence"/>
</dbReference>
<dbReference type="Gene3D" id="3.10.350.10">
    <property type="entry name" value="LysM domain"/>
    <property type="match status" value="1"/>
</dbReference>
<dbReference type="VEuPathDB" id="FungiDB:PC9H_009734"/>
<dbReference type="EMBL" id="JACETU010000007">
    <property type="protein sequence ID" value="KAF7424427.1"/>
    <property type="molecule type" value="Genomic_DNA"/>
</dbReference>
<feature type="domain" description="LysM" evidence="2">
    <location>
        <begin position="127"/>
        <end position="177"/>
    </location>
</feature>
<dbReference type="SUPFAM" id="SSF54106">
    <property type="entry name" value="LysM domain"/>
    <property type="match status" value="1"/>
</dbReference>
<evidence type="ECO:0000259" key="2">
    <source>
        <dbReference type="PROSITE" id="PS51782"/>
    </source>
</evidence>
<feature type="compositionally biased region" description="Polar residues" evidence="1">
    <location>
        <begin position="276"/>
        <end position="287"/>
    </location>
</feature>
<proteinExistence type="predicted"/>
<gene>
    <name evidence="3" type="ORF">PC9H_009734</name>
</gene>
<sequence length="296" mass="32688">MASALCLACSSSLPPRSHAHEVFTTPCCGRPICPNCLKSNPRLARYDPCLACLGGVDAVASNRSQRPNNITGAVRDEDTYVIGDDDEDPDSDPDNDGHRRTPPPVYQAQAPEDDPDPVQATFAGNDSLYHIKHGDTLHGIAFKLGVDARELCRVNNLPPSTMNTTPHLLHTRTSLTLPGATRIDIVKSPDEVKRDVERRQRRDRECAAKRLQVLTKELDWHTAKAYVALADDPELVAQEAAKAKEMGENINTSLEGLAVAQYLDDDEWEQTERQARASTSKQPTVSSRGWWKRSKS</sequence>
<organism evidence="3 4">
    <name type="scientific">Pleurotus ostreatus</name>
    <name type="common">Oyster mushroom</name>
    <name type="synonym">White-rot fungus</name>
    <dbReference type="NCBI Taxonomy" id="5322"/>
    <lineage>
        <taxon>Eukaryota</taxon>
        <taxon>Fungi</taxon>
        <taxon>Dikarya</taxon>
        <taxon>Basidiomycota</taxon>
        <taxon>Agaricomycotina</taxon>
        <taxon>Agaricomycetes</taxon>
        <taxon>Agaricomycetidae</taxon>
        <taxon>Agaricales</taxon>
        <taxon>Pleurotineae</taxon>
        <taxon>Pleurotaceae</taxon>
        <taxon>Pleurotus</taxon>
    </lineage>
</organism>
<name>A0A8H6ZPL7_PLEOS</name>
<dbReference type="PROSITE" id="PS51782">
    <property type="entry name" value="LYSM"/>
    <property type="match status" value="1"/>
</dbReference>